<dbReference type="CDD" id="cd03214">
    <property type="entry name" value="ABC_Iron-Siderophores_B12_Hemin"/>
    <property type="match status" value="1"/>
</dbReference>
<name>A0ABN2XG25_9MICC</name>
<dbReference type="RefSeq" id="WP_344223339.1">
    <property type="nucleotide sequence ID" value="NZ_BAAAQA010000002.1"/>
</dbReference>
<comment type="subcellular location">
    <subcellularLocation>
        <location evidence="1">Cell membrane</location>
        <topology evidence="1">Peripheral membrane protein</topology>
    </subcellularLocation>
</comment>
<reference evidence="12 13" key="1">
    <citation type="journal article" date="2019" name="Int. J. Syst. Evol. Microbiol.">
        <title>The Global Catalogue of Microorganisms (GCM) 10K type strain sequencing project: providing services to taxonomists for standard genome sequencing and annotation.</title>
        <authorList>
            <consortium name="The Broad Institute Genomics Platform"/>
            <consortium name="The Broad Institute Genome Sequencing Center for Infectious Disease"/>
            <person name="Wu L."/>
            <person name="Ma J."/>
        </authorList>
    </citation>
    <scope>NUCLEOTIDE SEQUENCE [LARGE SCALE GENOMIC DNA]</scope>
    <source>
        <strain evidence="12 13">JCM 15914</strain>
    </source>
</reference>
<dbReference type="SUPFAM" id="SSF52540">
    <property type="entry name" value="P-loop containing nucleoside triphosphate hydrolases"/>
    <property type="match status" value="1"/>
</dbReference>
<dbReference type="PROSITE" id="PS50893">
    <property type="entry name" value="ABC_TRANSPORTER_2"/>
    <property type="match status" value="1"/>
</dbReference>
<evidence type="ECO:0000256" key="8">
    <source>
        <dbReference type="ARBA" id="ARBA00023065"/>
    </source>
</evidence>
<keyword evidence="3" id="KW-1003">Cell membrane</keyword>
<evidence type="ECO:0000313" key="13">
    <source>
        <dbReference type="Proteomes" id="UP001500166"/>
    </source>
</evidence>
<keyword evidence="5" id="KW-0547">Nucleotide-binding</keyword>
<dbReference type="InterPro" id="IPR051535">
    <property type="entry name" value="Siderophore_ABC-ATPase"/>
</dbReference>
<keyword evidence="9" id="KW-0472">Membrane</keyword>
<dbReference type="GO" id="GO:0005524">
    <property type="term" value="F:ATP binding"/>
    <property type="evidence" value="ECO:0007669"/>
    <property type="project" value="UniProtKB-KW"/>
</dbReference>
<dbReference type="InterPro" id="IPR017871">
    <property type="entry name" value="ABC_transporter-like_CS"/>
</dbReference>
<evidence type="ECO:0000256" key="10">
    <source>
        <dbReference type="SAM" id="MobiDB-lite"/>
    </source>
</evidence>
<feature type="domain" description="ABC transporter" evidence="11">
    <location>
        <begin position="40"/>
        <end position="276"/>
    </location>
</feature>
<keyword evidence="6 12" id="KW-0067">ATP-binding</keyword>
<dbReference type="Pfam" id="PF00005">
    <property type="entry name" value="ABC_tran"/>
    <property type="match status" value="1"/>
</dbReference>
<protein>
    <submittedName>
        <fullName evidence="12">ABC transporter ATP-binding protein</fullName>
    </submittedName>
</protein>
<evidence type="ECO:0000256" key="5">
    <source>
        <dbReference type="ARBA" id="ARBA00022741"/>
    </source>
</evidence>
<accession>A0ABN2XG25</accession>
<evidence type="ECO:0000256" key="9">
    <source>
        <dbReference type="ARBA" id="ARBA00023136"/>
    </source>
</evidence>
<keyword evidence="8" id="KW-0406">Ion transport</keyword>
<evidence type="ECO:0000256" key="1">
    <source>
        <dbReference type="ARBA" id="ARBA00004202"/>
    </source>
</evidence>
<dbReference type="InterPro" id="IPR003593">
    <property type="entry name" value="AAA+_ATPase"/>
</dbReference>
<evidence type="ECO:0000256" key="6">
    <source>
        <dbReference type="ARBA" id="ARBA00022840"/>
    </source>
</evidence>
<dbReference type="Gene3D" id="3.40.50.300">
    <property type="entry name" value="P-loop containing nucleotide triphosphate hydrolases"/>
    <property type="match status" value="1"/>
</dbReference>
<feature type="region of interest" description="Disordered" evidence="10">
    <location>
        <begin position="1"/>
        <end position="38"/>
    </location>
</feature>
<keyword evidence="2" id="KW-0813">Transport</keyword>
<dbReference type="SMART" id="SM00382">
    <property type="entry name" value="AAA"/>
    <property type="match status" value="1"/>
</dbReference>
<sequence>MKLSERALIDAQDPTGRTSLPTPPAPHPAQGASAPGASSLQVRHLTADYGAGPVLSEISLDIPRGAITVLVGANGCGKSTLLKTIARQLKPSHGEVLLDGEDTGTWSRTQFARRVGFLPQDPVAPEGVTVLDLISRGRHPHRGAFGRWRPSDDQAVAEAVELTGLESYLDRQVTELSGGQRQRVWIALALAQQTDVLLLDEPTTYLDISHQVEVLDILADLQRQRGITLVMVLHELNMAARYADRMVAIKDGTVLASGTAEDVMTDHTVSGVFGMAARVLHDPESDARLVVPMRTRRAASSILGSHAPNAIEKGLHD</sequence>
<evidence type="ECO:0000313" key="12">
    <source>
        <dbReference type="EMBL" id="GAA2109468.1"/>
    </source>
</evidence>
<dbReference type="PANTHER" id="PTHR42771:SF2">
    <property type="entry name" value="IRON(3+)-HYDROXAMATE IMPORT ATP-BINDING PROTEIN FHUC"/>
    <property type="match status" value="1"/>
</dbReference>
<feature type="compositionally biased region" description="Low complexity" evidence="10">
    <location>
        <begin position="28"/>
        <end position="38"/>
    </location>
</feature>
<comment type="caution">
    <text evidence="12">The sequence shown here is derived from an EMBL/GenBank/DDBJ whole genome shotgun (WGS) entry which is preliminary data.</text>
</comment>
<organism evidence="12 13">
    <name type="scientific">Kocuria atrinae</name>
    <dbReference type="NCBI Taxonomy" id="592377"/>
    <lineage>
        <taxon>Bacteria</taxon>
        <taxon>Bacillati</taxon>
        <taxon>Actinomycetota</taxon>
        <taxon>Actinomycetes</taxon>
        <taxon>Micrococcales</taxon>
        <taxon>Micrococcaceae</taxon>
        <taxon>Kocuria</taxon>
    </lineage>
</organism>
<evidence type="ECO:0000256" key="4">
    <source>
        <dbReference type="ARBA" id="ARBA00022496"/>
    </source>
</evidence>
<evidence type="ECO:0000259" key="11">
    <source>
        <dbReference type="PROSITE" id="PS50893"/>
    </source>
</evidence>
<gene>
    <name evidence="12" type="ORF">GCM10009824_03450</name>
</gene>
<dbReference type="PANTHER" id="PTHR42771">
    <property type="entry name" value="IRON(3+)-HYDROXAMATE IMPORT ATP-BINDING PROTEIN FHUC"/>
    <property type="match status" value="1"/>
</dbReference>
<evidence type="ECO:0000256" key="3">
    <source>
        <dbReference type="ARBA" id="ARBA00022475"/>
    </source>
</evidence>
<dbReference type="InterPro" id="IPR003439">
    <property type="entry name" value="ABC_transporter-like_ATP-bd"/>
</dbReference>
<keyword evidence="4" id="KW-0410">Iron transport</keyword>
<keyword evidence="7" id="KW-0408">Iron</keyword>
<dbReference type="Proteomes" id="UP001500166">
    <property type="component" value="Unassembled WGS sequence"/>
</dbReference>
<dbReference type="PROSITE" id="PS00211">
    <property type="entry name" value="ABC_TRANSPORTER_1"/>
    <property type="match status" value="1"/>
</dbReference>
<dbReference type="EMBL" id="BAAAQA010000002">
    <property type="protein sequence ID" value="GAA2109468.1"/>
    <property type="molecule type" value="Genomic_DNA"/>
</dbReference>
<dbReference type="InterPro" id="IPR027417">
    <property type="entry name" value="P-loop_NTPase"/>
</dbReference>
<evidence type="ECO:0000256" key="2">
    <source>
        <dbReference type="ARBA" id="ARBA00022448"/>
    </source>
</evidence>
<keyword evidence="13" id="KW-1185">Reference proteome</keyword>
<proteinExistence type="predicted"/>
<evidence type="ECO:0000256" key="7">
    <source>
        <dbReference type="ARBA" id="ARBA00023004"/>
    </source>
</evidence>